<protein>
    <submittedName>
        <fullName evidence="2">Uncharacterized protein</fullName>
    </submittedName>
</protein>
<accession>A0A5N6NZ00</accession>
<reference evidence="2 3" key="1">
    <citation type="submission" date="2019-05" db="EMBL/GenBank/DDBJ databases">
        <title>Mikania micrantha, genome provides insights into the molecular mechanism of rapid growth.</title>
        <authorList>
            <person name="Liu B."/>
        </authorList>
    </citation>
    <scope>NUCLEOTIDE SEQUENCE [LARGE SCALE GENOMIC DNA]</scope>
    <source>
        <strain evidence="2">NLD-2019</strain>
        <tissue evidence="2">Leaf</tissue>
    </source>
</reference>
<dbReference type="AlphaFoldDB" id="A0A5N6NZ00"/>
<feature type="compositionally biased region" description="Basic and acidic residues" evidence="1">
    <location>
        <begin position="23"/>
        <end position="34"/>
    </location>
</feature>
<dbReference type="Proteomes" id="UP000326396">
    <property type="component" value="Linkage Group LG16"/>
</dbReference>
<name>A0A5N6NZ00_9ASTR</name>
<comment type="caution">
    <text evidence="2">The sequence shown here is derived from an EMBL/GenBank/DDBJ whole genome shotgun (WGS) entry which is preliminary data.</text>
</comment>
<feature type="compositionally biased region" description="Acidic residues" evidence="1">
    <location>
        <begin position="35"/>
        <end position="45"/>
    </location>
</feature>
<evidence type="ECO:0000313" key="2">
    <source>
        <dbReference type="EMBL" id="KAD5508475.1"/>
    </source>
</evidence>
<evidence type="ECO:0000313" key="3">
    <source>
        <dbReference type="Proteomes" id="UP000326396"/>
    </source>
</evidence>
<sequence length="77" mass="8842">MCSCYRFLFQHRQSPYVRRRIGEEKRKEEKRDREEVEIEDAEEGDVTVLGSGDRPVGAVVRRWSSGGGVAPAYVKLN</sequence>
<gene>
    <name evidence="2" type="ORF">E3N88_16178</name>
</gene>
<feature type="region of interest" description="Disordered" evidence="1">
    <location>
        <begin position="23"/>
        <end position="53"/>
    </location>
</feature>
<keyword evidence="3" id="KW-1185">Reference proteome</keyword>
<dbReference type="EMBL" id="SZYD01000008">
    <property type="protein sequence ID" value="KAD5508475.1"/>
    <property type="molecule type" value="Genomic_DNA"/>
</dbReference>
<proteinExistence type="predicted"/>
<organism evidence="2 3">
    <name type="scientific">Mikania micrantha</name>
    <name type="common">bitter vine</name>
    <dbReference type="NCBI Taxonomy" id="192012"/>
    <lineage>
        <taxon>Eukaryota</taxon>
        <taxon>Viridiplantae</taxon>
        <taxon>Streptophyta</taxon>
        <taxon>Embryophyta</taxon>
        <taxon>Tracheophyta</taxon>
        <taxon>Spermatophyta</taxon>
        <taxon>Magnoliopsida</taxon>
        <taxon>eudicotyledons</taxon>
        <taxon>Gunneridae</taxon>
        <taxon>Pentapetalae</taxon>
        <taxon>asterids</taxon>
        <taxon>campanulids</taxon>
        <taxon>Asterales</taxon>
        <taxon>Asteraceae</taxon>
        <taxon>Asteroideae</taxon>
        <taxon>Heliantheae alliance</taxon>
        <taxon>Eupatorieae</taxon>
        <taxon>Mikania</taxon>
    </lineage>
</organism>
<evidence type="ECO:0000256" key="1">
    <source>
        <dbReference type="SAM" id="MobiDB-lite"/>
    </source>
</evidence>